<name>A0ABZ2J4V1_9BACT</name>
<proteinExistence type="predicted"/>
<gene>
    <name evidence="4" type="ORF">V8V93_06275</name>
</gene>
<evidence type="ECO:0000313" key="5">
    <source>
        <dbReference type="Proteomes" id="UP001385389"/>
    </source>
</evidence>
<sequence length="250" mass="28047">MAWLVLCLLLWALPCPAQDLPGSIVLTSGEWPPFYSASLPGGGFANRVVRESFALEGITVDFQFLPWRRALETAAQGPAVGSAGWLPMEERRKRFLFSDPVFESARVFFHRRDVPFTWHTLEDVRDLRVGITLGSAEEFPFEEVLARGKGKLDVVGSYVAGMKMLIAGRVDVYACNKAVGLFILANRIDDGDADQVACNPRPIFTETNHLLLSRRLPFAEALMERFNAGLRALRRSGRYDRIRQEYPGLD</sequence>
<dbReference type="Proteomes" id="UP001385389">
    <property type="component" value="Chromosome"/>
</dbReference>
<evidence type="ECO:0000256" key="1">
    <source>
        <dbReference type="ARBA" id="ARBA00022729"/>
    </source>
</evidence>
<dbReference type="Pfam" id="PF00497">
    <property type="entry name" value="SBP_bac_3"/>
    <property type="match status" value="1"/>
</dbReference>
<dbReference type="EMBL" id="CP146609">
    <property type="protein sequence ID" value="WWX23808.1"/>
    <property type="molecule type" value="Genomic_DNA"/>
</dbReference>
<evidence type="ECO:0000259" key="3">
    <source>
        <dbReference type="Pfam" id="PF00497"/>
    </source>
</evidence>
<reference evidence="4 5" key="1">
    <citation type="submission" date="2024-03" db="EMBL/GenBank/DDBJ databases">
        <title>Phenotype and Genome Characterization of a Sulfate-Reducing Bacterium Pseudodesulfovibrio sp. strain 5S69, isolated from Petroleum Reservoir in Tatarstan (Russia).</title>
        <authorList>
            <person name="Bidzhieva S.K."/>
            <person name="Kadnikov V."/>
            <person name="Tourova T.P."/>
            <person name="Samigullina S.R."/>
            <person name="Sokolova D.S."/>
            <person name="Poltaraus A.B."/>
            <person name="Avtukh A.N."/>
            <person name="Tereshina V.M."/>
            <person name="Mardanov A.V."/>
            <person name="Nazina T.N."/>
        </authorList>
    </citation>
    <scope>NUCLEOTIDE SEQUENCE [LARGE SCALE GENOMIC DNA]</scope>
    <source>
        <strain evidence="4 5">5S69</strain>
    </source>
</reference>
<feature type="chain" id="PRO_5047196425" evidence="2">
    <location>
        <begin position="18"/>
        <end position="250"/>
    </location>
</feature>
<keyword evidence="1 2" id="KW-0732">Signal</keyword>
<dbReference type="PANTHER" id="PTHR35936:SF25">
    <property type="entry name" value="ABC TRANSPORTER SUBSTRATE-BINDING PROTEIN"/>
    <property type="match status" value="1"/>
</dbReference>
<dbReference type="Gene3D" id="3.40.190.10">
    <property type="entry name" value="Periplasmic binding protein-like II"/>
    <property type="match status" value="2"/>
</dbReference>
<dbReference type="SUPFAM" id="SSF53850">
    <property type="entry name" value="Periplasmic binding protein-like II"/>
    <property type="match status" value="1"/>
</dbReference>
<dbReference type="InterPro" id="IPR001638">
    <property type="entry name" value="Solute-binding_3/MltF_N"/>
</dbReference>
<dbReference type="RefSeq" id="WP_338669505.1">
    <property type="nucleotide sequence ID" value="NZ_CP146609.1"/>
</dbReference>
<feature type="domain" description="Solute-binding protein family 3/N-terminal" evidence="3">
    <location>
        <begin position="25"/>
        <end position="246"/>
    </location>
</feature>
<evidence type="ECO:0000313" key="4">
    <source>
        <dbReference type="EMBL" id="WWX23808.1"/>
    </source>
</evidence>
<organism evidence="4 5">
    <name type="scientific">Pseudodesulfovibrio methanolicus</name>
    <dbReference type="NCBI Taxonomy" id="3126690"/>
    <lineage>
        <taxon>Bacteria</taxon>
        <taxon>Pseudomonadati</taxon>
        <taxon>Thermodesulfobacteriota</taxon>
        <taxon>Desulfovibrionia</taxon>
        <taxon>Desulfovibrionales</taxon>
        <taxon>Desulfovibrionaceae</taxon>
    </lineage>
</organism>
<protein>
    <submittedName>
        <fullName evidence="4">Transporter substrate-binding domain-containing protein</fullName>
    </submittedName>
</protein>
<keyword evidence="5" id="KW-1185">Reference proteome</keyword>
<evidence type="ECO:0000256" key="2">
    <source>
        <dbReference type="SAM" id="SignalP"/>
    </source>
</evidence>
<dbReference type="PANTHER" id="PTHR35936">
    <property type="entry name" value="MEMBRANE-BOUND LYTIC MUREIN TRANSGLYCOSYLASE F"/>
    <property type="match status" value="1"/>
</dbReference>
<accession>A0ABZ2J4V1</accession>
<feature type="signal peptide" evidence="2">
    <location>
        <begin position="1"/>
        <end position="17"/>
    </location>
</feature>